<dbReference type="Pfam" id="PF01168">
    <property type="entry name" value="Ala_racemase_N"/>
    <property type="match status" value="1"/>
</dbReference>
<keyword evidence="1 2" id="KW-0663">Pyridoxal phosphate</keyword>
<dbReference type="InterPro" id="IPR029066">
    <property type="entry name" value="PLP-binding_barrel"/>
</dbReference>
<dbReference type="NCBIfam" id="TIGR00044">
    <property type="entry name" value="YggS family pyridoxal phosphate-dependent enzyme"/>
    <property type="match status" value="1"/>
</dbReference>
<dbReference type="Proteomes" id="UP001161422">
    <property type="component" value="Unassembled WGS sequence"/>
</dbReference>
<comment type="caution">
    <text evidence="2">Lacks conserved residue(s) required for the propagation of feature annotation.</text>
</comment>
<evidence type="ECO:0000256" key="1">
    <source>
        <dbReference type="ARBA" id="ARBA00022898"/>
    </source>
</evidence>
<evidence type="ECO:0000313" key="6">
    <source>
        <dbReference type="Proteomes" id="UP001161422"/>
    </source>
</evidence>
<dbReference type="GO" id="GO:0030170">
    <property type="term" value="F:pyridoxal phosphate binding"/>
    <property type="evidence" value="ECO:0007669"/>
    <property type="project" value="UniProtKB-UniRule"/>
</dbReference>
<dbReference type="CDD" id="cd06824">
    <property type="entry name" value="PLPDE_III_Yggs_like"/>
    <property type="match status" value="1"/>
</dbReference>
<comment type="similarity">
    <text evidence="2 3">Belongs to the pyridoxal phosphate-binding protein YggS/PROSC family.</text>
</comment>
<dbReference type="PANTHER" id="PTHR10146">
    <property type="entry name" value="PROLINE SYNTHETASE CO-TRANSCRIBED BACTERIAL HOMOLOG PROTEIN"/>
    <property type="match status" value="1"/>
</dbReference>
<evidence type="ECO:0000256" key="3">
    <source>
        <dbReference type="RuleBase" id="RU004514"/>
    </source>
</evidence>
<keyword evidence="6" id="KW-1185">Reference proteome</keyword>
<dbReference type="PROSITE" id="PS01211">
    <property type="entry name" value="UPF0001"/>
    <property type="match status" value="1"/>
</dbReference>
<dbReference type="SUPFAM" id="SSF51419">
    <property type="entry name" value="PLP-binding barrel"/>
    <property type="match status" value="1"/>
</dbReference>
<gene>
    <name evidence="5" type="primary">yggS</name>
    <name evidence="5" type="ORF">GCM10007895_34020</name>
</gene>
<dbReference type="AlphaFoldDB" id="A0AA37W2J5"/>
<protein>
    <recommendedName>
        <fullName evidence="2">Pyridoxal phosphate homeostasis protein</fullName>
        <shortName evidence="2">PLP homeostasis protein</shortName>
    </recommendedName>
</protein>
<sequence>MYGFGQRAFGENYVQEGVEKIQALSHLDIDWHFIGPLQSNKTRLVAEHFDWVQTVERLKIAKRLSEQRPSDLAPLKVLIQVNISQEASKSGVLLEEIDELADAIAELPKLELRGLMAIPAADVSEAEQTRVLKAMQDAYTRLKNRYPQLDTLSMGMSGDMDLAIANGSTMVRVGSAIFGARPKKQ</sequence>
<name>A0AA37W2J5_9GAMM</name>
<dbReference type="PIRSF" id="PIRSF004848">
    <property type="entry name" value="YBL036c_PLPDEIII"/>
    <property type="match status" value="1"/>
</dbReference>
<reference evidence="5" key="2">
    <citation type="submission" date="2023-01" db="EMBL/GenBank/DDBJ databases">
        <title>Draft genome sequence of Paraferrimonas sedimenticola strain NBRC 101628.</title>
        <authorList>
            <person name="Sun Q."/>
            <person name="Mori K."/>
        </authorList>
    </citation>
    <scope>NUCLEOTIDE SEQUENCE</scope>
    <source>
        <strain evidence="5">NBRC 101628</strain>
    </source>
</reference>
<evidence type="ECO:0000256" key="2">
    <source>
        <dbReference type="HAMAP-Rule" id="MF_02087"/>
    </source>
</evidence>
<evidence type="ECO:0000259" key="4">
    <source>
        <dbReference type="Pfam" id="PF01168"/>
    </source>
</evidence>
<accession>A0AA37W2J5</accession>
<dbReference type="HAMAP" id="MF_02087">
    <property type="entry name" value="PLP_homeostasis"/>
    <property type="match status" value="1"/>
</dbReference>
<comment type="function">
    <text evidence="2">Pyridoxal 5'-phosphate (PLP)-binding protein, which is involved in PLP homeostasis.</text>
</comment>
<comment type="caution">
    <text evidence="5">The sequence shown here is derived from an EMBL/GenBank/DDBJ whole genome shotgun (WGS) entry which is preliminary data.</text>
</comment>
<feature type="domain" description="Alanine racemase N-terminal" evidence="4">
    <location>
        <begin position="5"/>
        <end position="182"/>
    </location>
</feature>
<reference evidence="5" key="1">
    <citation type="journal article" date="2014" name="Int. J. Syst. Evol. Microbiol.">
        <title>Complete genome sequence of Corynebacterium casei LMG S-19264T (=DSM 44701T), isolated from a smear-ripened cheese.</title>
        <authorList>
            <consortium name="US DOE Joint Genome Institute (JGI-PGF)"/>
            <person name="Walter F."/>
            <person name="Albersmeier A."/>
            <person name="Kalinowski J."/>
            <person name="Ruckert C."/>
        </authorList>
    </citation>
    <scope>NUCLEOTIDE SEQUENCE</scope>
    <source>
        <strain evidence="5">NBRC 101628</strain>
    </source>
</reference>
<dbReference type="InterPro" id="IPR011078">
    <property type="entry name" value="PyrdxlP_homeostasis"/>
</dbReference>
<evidence type="ECO:0000313" key="5">
    <source>
        <dbReference type="EMBL" id="GLP98095.1"/>
    </source>
</evidence>
<dbReference type="FunFam" id="3.20.20.10:FF:000018">
    <property type="entry name" value="Pyridoxal phosphate homeostasis protein"/>
    <property type="match status" value="1"/>
</dbReference>
<dbReference type="Gene3D" id="3.20.20.10">
    <property type="entry name" value="Alanine racemase"/>
    <property type="match status" value="1"/>
</dbReference>
<dbReference type="InterPro" id="IPR001608">
    <property type="entry name" value="Ala_racemase_N"/>
</dbReference>
<proteinExistence type="inferred from homology"/>
<organism evidence="5 6">
    <name type="scientific">Paraferrimonas sedimenticola</name>
    <dbReference type="NCBI Taxonomy" id="375674"/>
    <lineage>
        <taxon>Bacteria</taxon>
        <taxon>Pseudomonadati</taxon>
        <taxon>Pseudomonadota</taxon>
        <taxon>Gammaproteobacteria</taxon>
        <taxon>Alteromonadales</taxon>
        <taxon>Ferrimonadaceae</taxon>
        <taxon>Paraferrimonas</taxon>
    </lineage>
</organism>
<dbReference type="EMBL" id="BSNC01000019">
    <property type="protein sequence ID" value="GLP98095.1"/>
    <property type="molecule type" value="Genomic_DNA"/>
</dbReference>
<dbReference type="PANTHER" id="PTHR10146:SF14">
    <property type="entry name" value="PYRIDOXAL PHOSPHATE HOMEOSTASIS PROTEIN"/>
    <property type="match status" value="1"/>
</dbReference>